<proteinExistence type="predicted"/>
<gene>
    <name evidence="1" type="ORF">Tci_005284</name>
</gene>
<name>A0A6L2J8T7_TANCI</name>
<protein>
    <submittedName>
        <fullName evidence="1">Uncharacterized protein</fullName>
    </submittedName>
</protein>
<evidence type="ECO:0000313" key="1">
    <source>
        <dbReference type="EMBL" id="GEU33306.1"/>
    </source>
</evidence>
<accession>A0A6L2J8T7</accession>
<dbReference type="AlphaFoldDB" id="A0A6L2J8T7"/>
<reference evidence="1" key="1">
    <citation type="journal article" date="2019" name="Sci. Rep.">
        <title>Draft genome of Tanacetum cinerariifolium, the natural source of mosquito coil.</title>
        <authorList>
            <person name="Yamashiro T."/>
            <person name="Shiraishi A."/>
            <person name="Satake H."/>
            <person name="Nakayama K."/>
        </authorList>
    </citation>
    <scope>NUCLEOTIDE SEQUENCE</scope>
</reference>
<dbReference type="EMBL" id="BKCJ010000449">
    <property type="protein sequence ID" value="GEU33306.1"/>
    <property type="molecule type" value="Genomic_DNA"/>
</dbReference>
<sequence>MKFHPIGFGVDDVEDFKEYTLRDYYCWLKTYCCWDRYALLFNANCKPIRVILGLLKDPYGRVLGKRITANNTTNYQYIVYNHQVMAPATRSIAGTSNNEDGGVNERLRSLEEALSQVIRAMQEMGGSLGVNGSFPLMISLSIKRFGTVYDDPVSEIRKINYQTNAKDYQDAFDTLLSRVDISEEHAISFSLDGLPAEIEMGVRIFSPKTLAHAYSWTNYQEATLKAVKKKNKKTMTSCEIMVVPEEEEEFFKVEEGIEDLVMQNEIPQISLNALNGSNTFQTMRVTRKVRKHEIHILVDCSSTHNFLDANVAKKGCQLQKTCPLAIKVEGDG</sequence>
<comment type="caution">
    <text evidence="1">The sequence shown here is derived from an EMBL/GenBank/DDBJ whole genome shotgun (WGS) entry which is preliminary data.</text>
</comment>
<organism evidence="1">
    <name type="scientific">Tanacetum cinerariifolium</name>
    <name type="common">Dalmatian daisy</name>
    <name type="synonym">Chrysanthemum cinerariifolium</name>
    <dbReference type="NCBI Taxonomy" id="118510"/>
    <lineage>
        <taxon>Eukaryota</taxon>
        <taxon>Viridiplantae</taxon>
        <taxon>Streptophyta</taxon>
        <taxon>Embryophyta</taxon>
        <taxon>Tracheophyta</taxon>
        <taxon>Spermatophyta</taxon>
        <taxon>Magnoliopsida</taxon>
        <taxon>eudicotyledons</taxon>
        <taxon>Gunneridae</taxon>
        <taxon>Pentapetalae</taxon>
        <taxon>asterids</taxon>
        <taxon>campanulids</taxon>
        <taxon>Asterales</taxon>
        <taxon>Asteraceae</taxon>
        <taxon>Asteroideae</taxon>
        <taxon>Anthemideae</taxon>
        <taxon>Anthemidinae</taxon>
        <taxon>Tanacetum</taxon>
    </lineage>
</organism>